<accession>A0A2U2BG65</accession>
<comment type="caution">
    <text evidence="1">The sequence shown here is derived from an EMBL/GenBank/DDBJ whole genome shotgun (WGS) entry which is preliminary data.</text>
</comment>
<name>A0A2U2BG65_ALCFA</name>
<dbReference type="EMBL" id="QEXO01000004">
    <property type="protein sequence ID" value="PWE13008.1"/>
    <property type="molecule type" value="Genomic_DNA"/>
</dbReference>
<dbReference type="Proteomes" id="UP000245216">
    <property type="component" value="Unassembled WGS sequence"/>
</dbReference>
<proteinExistence type="predicted"/>
<evidence type="ECO:0000313" key="2">
    <source>
        <dbReference type="Proteomes" id="UP000245216"/>
    </source>
</evidence>
<reference evidence="1 2" key="2">
    <citation type="submission" date="2018-05" db="EMBL/GenBank/DDBJ databases">
        <authorList>
            <person name="Lanie J.A."/>
            <person name="Ng W.-L."/>
            <person name="Kazmierczak K.M."/>
            <person name="Andrzejewski T.M."/>
            <person name="Davidsen T.M."/>
            <person name="Wayne K.J."/>
            <person name="Tettelin H."/>
            <person name="Glass J.I."/>
            <person name="Rusch D."/>
            <person name="Podicherti R."/>
            <person name="Tsui H.-C.T."/>
            <person name="Winkler M.E."/>
        </authorList>
    </citation>
    <scope>NUCLEOTIDE SEQUENCE [LARGE SCALE GENOMIC DNA]</scope>
    <source>
        <strain evidence="1 2">YBY</strain>
    </source>
</reference>
<sequence>MQKTPEGQHGLAVDQIHKVVVREIKHAAQQAGEQGLVAQSLLLFGIHAWGHLVQPGLKST</sequence>
<organism evidence="1 2">
    <name type="scientific">Alcaligenes faecalis</name>
    <dbReference type="NCBI Taxonomy" id="511"/>
    <lineage>
        <taxon>Bacteria</taxon>
        <taxon>Pseudomonadati</taxon>
        <taxon>Pseudomonadota</taxon>
        <taxon>Betaproteobacteria</taxon>
        <taxon>Burkholderiales</taxon>
        <taxon>Alcaligenaceae</taxon>
        <taxon>Alcaligenes</taxon>
    </lineage>
</organism>
<protein>
    <submittedName>
        <fullName evidence="1">Uncharacterized protein</fullName>
    </submittedName>
</protein>
<gene>
    <name evidence="1" type="ORF">DF183_14315</name>
</gene>
<dbReference type="AlphaFoldDB" id="A0A2U2BG65"/>
<evidence type="ECO:0000313" key="1">
    <source>
        <dbReference type="EMBL" id="PWE13008.1"/>
    </source>
</evidence>
<reference evidence="1 2" key="1">
    <citation type="submission" date="2018-05" db="EMBL/GenBank/DDBJ databases">
        <title>Genome Sequence of an Efficient Indole-Degrading Bacterium, Alcaligenes sp.YBY.</title>
        <authorList>
            <person name="Yang B."/>
        </authorList>
    </citation>
    <scope>NUCLEOTIDE SEQUENCE [LARGE SCALE GENOMIC DNA]</scope>
    <source>
        <strain evidence="1 2">YBY</strain>
    </source>
</reference>